<evidence type="ECO:0000313" key="4">
    <source>
        <dbReference type="Proteomes" id="UP000812966"/>
    </source>
</evidence>
<dbReference type="Pfam" id="PF03765">
    <property type="entry name" value="CRAL_TRIO_N"/>
    <property type="match status" value="1"/>
</dbReference>
<dbReference type="Proteomes" id="UP000812966">
    <property type="component" value="Unassembled WGS sequence"/>
</dbReference>
<reference evidence="3" key="1">
    <citation type="submission" date="2020-04" db="EMBL/GenBank/DDBJ databases">
        <title>Analysis of mating type loci in Filobasidium floriforme.</title>
        <authorList>
            <person name="Nowrousian M."/>
        </authorList>
    </citation>
    <scope>NUCLEOTIDE SEQUENCE</scope>
    <source>
        <strain evidence="3">CBS 6242</strain>
    </source>
</reference>
<dbReference type="SMART" id="SM00516">
    <property type="entry name" value="SEC14"/>
    <property type="match status" value="1"/>
</dbReference>
<dbReference type="Gene3D" id="3.40.525.10">
    <property type="entry name" value="CRAL-TRIO lipid binding domain"/>
    <property type="match status" value="1"/>
</dbReference>
<dbReference type="SUPFAM" id="SSF46938">
    <property type="entry name" value="CRAL/TRIO N-terminal domain"/>
    <property type="match status" value="1"/>
</dbReference>
<feature type="domain" description="CRAL-TRIO" evidence="2">
    <location>
        <begin position="118"/>
        <end position="259"/>
    </location>
</feature>
<dbReference type="PANTHER" id="PTHR45824:SF29">
    <property type="entry name" value="GH16843P"/>
    <property type="match status" value="1"/>
</dbReference>
<evidence type="ECO:0000259" key="2">
    <source>
        <dbReference type="PROSITE" id="PS50191"/>
    </source>
</evidence>
<dbReference type="InterPro" id="IPR036273">
    <property type="entry name" value="CRAL/TRIO_N_dom_sf"/>
</dbReference>
<dbReference type="SMART" id="SM01100">
    <property type="entry name" value="CRAL_TRIO_N"/>
    <property type="match status" value="1"/>
</dbReference>
<keyword evidence="4" id="KW-1185">Reference proteome</keyword>
<feature type="compositionally biased region" description="Polar residues" evidence="1">
    <location>
        <begin position="1"/>
        <end position="11"/>
    </location>
</feature>
<organism evidence="3 4">
    <name type="scientific">Filobasidium floriforme</name>
    <dbReference type="NCBI Taxonomy" id="5210"/>
    <lineage>
        <taxon>Eukaryota</taxon>
        <taxon>Fungi</taxon>
        <taxon>Dikarya</taxon>
        <taxon>Basidiomycota</taxon>
        <taxon>Agaricomycotina</taxon>
        <taxon>Tremellomycetes</taxon>
        <taxon>Filobasidiales</taxon>
        <taxon>Filobasidiaceae</taxon>
        <taxon>Filobasidium</taxon>
    </lineage>
</organism>
<dbReference type="InterPro" id="IPR036865">
    <property type="entry name" value="CRAL-TRIO_dom_sf"/>
</dbReference>
<name>A0A8K0JJ78_9TREE</name>
<protein>
    <recommendedName>
        <fullName evidence="2">CRAL-TRIO domain-containing protein</fullName>
    </recommendedName>
</protein>
<comment type="caution">
    <text evidence="3">The sequence shown here is derived from an EMBL/GenBank/DDBJ whole genome shotgun (WGS) entry which is preliminary data.</text>
</comment>
<dbReference type="InterPro" id="IPR052578">
    <property type="entry name" value="PI_Transfer_CRAL-TRIO"/>
</dbReference>
<dbReference type="Pfam" id="PF00650">
    <property type="entry name" value="CRAL_TRIO"/>
    <property type="match status" value="1"/>
</dbReference>
<dbReference type="AlphaFoldDB" id="A0A8K0JJ78"/>
<gene>
    <name evidence="3" type="ORF">FFLO_04914</name>
</gene>
<evidence type="ECO:0000313" key="3">
    <source>
        <dbReference type="EMBL" id="KAG7530612.1"/>
    </source>
</evidence>
<sequence length="311" mass="35532">MSSFDFQTFLHSPSSSSVPAGGPEPISADQQEKLDELIKKFGDEKYVLEGEKLTGWEMSFLSREGLLRFLRADKYDLQLCIDRIERCLIWRRKEGMDDLEGLAKRVEGEQRTKGGQFVFGYDKSSRPVIFMHPSRREEPPSELGLVHLFYLFERAIDLMPKHVEKTAFLIDLGGKRKHSTPIGLAKEWVSVLQSCYPERLGLGIIANAPWALSMFLSLVLRFCDPATRAKIVVAGSSDQGKKLIADTVAEDQLQAEYGGKHSIPWDVEVHERYWPALIEVCRKRRAFRLKRWQELGGTVGISEEEWKGRDE</sequence>
<evidence type="ECO:0000256" key="1">
    <source>
        <dbReference type="SAM" id="MobiDB-lite"/>
    </source>
</evidence>
<dbReference type="CDD" id="cd00170">
    <property type="entry name" value="SEC14"/>
    <property type="match status" value="1"/>
</dbReference>
<dbReference type="InterPro" id="IPR001251">
    <property type="entry name" value="CRAL-TRIO_dom"/>
</dbReference>
<proteinExistence type="predicted"/>
<dbReference type="SUPFAM" id="SSF52087">
    <property type="entry name" value="CRAL/TRIO domain"/>
    <property type="match status" value="1"/>
</dbReference>
<feature type="region of interest" description="Disordered" evidence="1">
    <location>
        <begin position="1"/>
        <end position="27"/>
    </location>
</feature>
<dbReference type="EMBL" id="JABELV010000113">
    <property type="protein sequence ID" value="KAG7530612.1"/>
    <property type="molecule type" value="Genomic_DNA"/>
</dbReference>
<accession>A0A8K0JJ78</accession>
<dbReference type="PANTHER" id="PTHR45824">
    <property type="entry name" value="GH16843P"/>
    <property type="match status" value="1"/>
</dbReference>
<dbReference type="GO" id="GO:0008526">
    <property type="term" value="F:phosphatidylinositol transfer activity"/>
    <property type="evidence" value="ECO:0007669"/>
    <property type="project" value="TreeGrafter"/>
</dbReference>
<dbReference type="InterPro" id="IPR011074">
    <property type="entry name" value="CRAL/TRIO_N_dom"/>
</dbReference>
<dbReference type="PROSITE" id="PS50191">
    <property type="entry name" value="CRAL_TRIO"/>
    <property type="match status" value="1"/>
</dbReference>